<evidence type="ECO:0000313" key="2">
    <source>
        <dbReference type="EMBL" id="OEU11561.1"/>
    </source>
</evidence>
<sequence length="234" mass="26468">MNILFSKEEVTTSSKWCQRSSVTLALLLLILATTTNCAEAWSLRTIPTRRRQQQQQQQQHQQQCYYRTRTQLQQHTSSRRNFMTIATTALIVVAPNVATTAAAIAEDINPDKERFIACRKDLRDLIDNYSDITSKGGGDAVRNTLGTQGVNSNMFGIEKLLKSLKFEAEDIVEYVETMEDFNAYYYQADGAAYQSMFVEHSSARSTKESCLITAKGDLLQMDKLMNQLAVQLNL</sequence>
<evidence type="ECO:0000256" key="1">
    <source>
        <dbReference type="SAM" id="SignalP"/>
    </source>
</evidence>
<accession>A0A1E7F043</accession>
<organism evidence="2 3">
    <name type="scientific">Fragilariopsis cylindrus CCMP1102</name>
    <dbReference type="NCBI Taxonomy" id="635003"/>
    <lineage>
        <taxon>Eukaryota</taxon>
        <taxon>Sar</taxon>
        <taxon>Stramenopiles</taxon>
        <taxon>Ochrophyta</taxon>
        <taxon>Bacillariophyta</taxon>
        <taxon>Bacillariophyceae</taxon>
        <taxon>Bacillariophycidae</taxon>
        <taxon>Bacillariales</taxon>
        <taxon>Bacillariaceae</taxon>
        <taxon>Fragilariopsis</taxon>
    </lineage>
</organism>
<dbReference type="KEGG" id="fcy:FRACYDRAFT_245617"/>
<dbReference type="EMBL" id="KV784367">
    <property type="protein sequence ID" value="OEU11561.1"/>
    <property type="molecule type" value="Genomic_DNA"/>
</dbReference>
<evidence type="ECO:0008006" key="4">
    <source>
        <dbReference type="Google" id="ProtNLM"/>
    </source>
</evidence>
<gene>
    <name evidence="2" type="ORF">FRACYDRAFT_245617</name>
</gene>
<evidence type="ECO:0000313" key="3">
    <source>
        <dbReference type="Proteomes" id="UP000095751"/>
    </source>
</evidence>
<dbReference type="OrthoDB" id="5313at2759"/>
<dbReference type="InParanoid" id="A0A1E7F043"/>
<keyword evidence="1" id="KW-0732">Signal</keyword>
<protein>
    <recommendedName>
        <fullName evidence="4">Pectinesterase inhibitor domain-containing protein</fullName>
    </recommendedName>
</protein>
<reference evidence="2 3" key="1">
    <citation type="submission" date="2016-09" db="EMBL/GenBank/DDBJ databases">
        <title>Extensive genetic diversity and differential bi-allelic expression allows diatom success in the polar Southern Ocean.</title>
        <authorList>
            <consortium name="DOE Joint Genome Institute"/>
            <person name="Mock T."/>
            <person name="Otillar R.P."/>
            <person name="Strauss J."/>
            <person name="Dupont C."/>
            <person name="Frickenhaus S."/>
            <person name="Maumus F."/>
            <person name="Mcmullan M."/>
            <person name="Sanges R."/>
            <person name="Schmutz J."/>
            <person name="Toseland A."/>
            <person name="Valas R."/>
            <person name="Veluchamy A."/>
            <person name="Ward B.J."/>
            <person name="Allen A."/>
            <person name="Barry K."/>
            <person name="Falciatore A."/>
            <person name="Ferrante M."/>
            <person name="Fortunato A.E."/>
            <person name="Gloeckner G."/>
            <person name="Gruber A."/>
            <person name="Hipkin R."/>
            <person name="Janech M."/>
            <person name="Kroth P."/>
            <person name="Leese F."/>
            <person name="Lindquist E."/>
            <person name="Lyon B.R."/>
            <person name="Martin J."/>
            <person name="Mayer C."/>
            <person name="Parker M."/>
            <person name="Quesneville H."/>
            <person name="Raymond J."/>
            <person name="Uhlig C."/>
            <person name="Valentin K.U."/>
            <person name="Worden A.Z."/>
            <person name="Armbrust E.V."/>
            <person name="Bowler C."/>
            <person name="Green B."/>
            <person name="Moulton V."/>
            <person name="Van Oosterhout C."/>
            <person name="Grigoriev I."/>
        </authorList>
    </citation>
    <scope>NUCLEOTIDE SEQUENCE [LARGE SCALE GENOMIC DNA]</scope>
    <source>
        <strain evidence="2 3">CCMP1102</strain>
    </source>
</reference>
<feature type="chain" id="PRO_5009192473" description="Pectinesterase inhibitor domain-containing protein" evidence="1">
    <location>
        <begin position="41"/>
        <end position="234"/>
    </location>
</feature>
<proteinExistence type="predicted"/>
<feature type="signal peptide" evidence="1">
    <location>
        <begin position="1"/>
        <end position="40"/>
    </location>
</feature>
<dbReference type="AlphaFoldDB" id="A0A1E7F043"/>
<keyword evidence="3" id="KW-1185">Reference proteome</keyword>
<name>A0A1E7F043_9STRA</name>
<dbReference type="Proteomes" id="UP000095751">
    <property type="component" value="Unassembled WGS sequence"/>
</dbReference>